<dbReference type="PANTHER" id="PTHR33495:SF13">
    <property type="entry name" value="ANTI-SIGMA-F FACTOR ANTAGONIST RSFB"/>
    <property type="match status" value="1"/>
</dbReference>
<evidence type="ECO:0000256" key="1">
    <source>
        <dbReference type="ARBA" id="ARBA00009013"/>
    </source>
</evidence>
<evidence type="ECO:0000259" key="3">
    <source>
        <dbReference type="PROSITE" id="PS50801"/>
    </source>
</evidence>
<reference evidence="5" key="1">
    <citation type="submission" date="2020-07" db="EMBL/GenBank/DDBJ databases">
        <title>Description of Mycobacterium gordonae subsp. intergordonae subsp.nov. and Mycobacterium gordonae subsp. gordonae subsp. nov.</title>
        <authorList>
            <person name="Yu X."/>
        </authorList>
    </citation>
    <scope>NUCLEOTIDE SEQUENCE [LARGE SCALE GENOMIC DNA]</scope>
    <source>
        <strain evidence="5">24</strain>
    </source>
</reference>
<gene>
    <name evidence="4" type="ORF">H0P51_01180</name>
</gene>
<sequence>MVDQPGDPINRTTFGVEQYETDGAVVLAVSGEVDMLSAPQLAEAMRAAMSSKPAALIVDLTKVEFLASAGMSVLVNGQAELEPPTKLAVVADGPATSRPLKLMGIDSVLPLHRTLDSALNWITGA</sequence>
<comment type="similarity">
    <text evidence="1 2">Belongs to the anti-sigma-factor antagonist family.</text>
</comment>
<feature type="domain" description="STAS" evidence="3">
    <location>
        <begin position="14"/>
        <end position="122"/>
    </location>
</feature>
<reference evidence="4 5" key="2">
    <citation type="submission" date="2020-07" db="EMBL/GenBank/DDBJ databases">
        <authorList>
            <person name="Yu X."/>
        </authorList>
    </citation>
    <scope>NUCLEOTIDE SEQUENCE [LARGE SCALE GENOMIC DNA]</scope>
    <source>
        <strain evidence="5">24</strain>
    </source>
</reference>
<evidence type="ECO:0000256" key="2">
    <source>
        <dbReference type="RuleBase" id="RU003749"/>
    </source>
</evidence>
<dbReference type="InterPro" id="IPR036513">
    <property type="entry name" value="STAS_dom_sf"/>
</dbReference>
<dbReference type="InterPro" id="IPR003658">
    <property type="entry name" value="Anti-sigma_ant"/>
</dbReference>
<name>A0A7D6E622_9MYCO</name>
<evidence type="ECO:0000313" key="5">
    <source>
        <dbReference type="Proteomes" id="UP000510682"/>
    </source>
</evidence>
<dbReference type="SUPFAM" id="SSF52091">
    <property type="entry name" value="SpoIIaa-like"/>
    <property type="match status" value="1"/>
</dbReference>
<dbReference type="NCBIfam" id="TIGR00377">
    <property type="entry name" value="ant_ant_sig"/>
    <property type="match status" value="1"/>
</dbReference>
<proteinExistence type="inferred from homology"/>
<dbReference type="Pfam" id="PF01740">
    <property type="entry name" value="STAS"/>
    <property type="match status" value="1"/>
</dbReference>
<evidence type="ECO:0000313" key="4">
    <source>
        <dbReference type="EMBL" id="QLL07663.1"/>
    </source>
</evidence>
<dbReference type="PANTHER" id="PTHR33495">
    <property type="entry name" value="ANTI-SIGMA FACTOR ANTAGONIST TM_1081-RELATED-RELATED"/>
    <property type="match status" value="1"/>
</dbReference>
<accession>A0A7D6E622</accession>
<dbReference type="AlphaFoldDB" id="A0A7D6E622"/>
<dbReference type="KEGG" id="mgor:H0P51_01180"/>
<dbReference type="Proteomes" id="UP000510682">
    <property type="component" value="Chromosome"/>
</dbReference>
<dbReference type="EMBL" id="CP059165">
    <property type="protein sequence ID" value="QLL07663.1"/>
    <property type="molecule type" value="Genomic_DNA"/>
</dbReference>
<dbReference type="Gene3D" id="3.30.750.24">
    <property type="entry name" value="STAS domain"/>
    <property type="match status" value="1"/>
</dbReference>
<keyword evidence="5" id="KW-1185">Reference proteome</keyword>
<dbReference type="PROSITE" id="PS50801">
    <property type="entry name" value="STAS"/>
    <property type="match status" value="1"/>
</dbReference>
<organism evidence="4 5">
    <name type="scientific">Mycobacterium vicinigordonae</name>
    <dbReference type="NCBI Taxonomy" id="1719132"/>
    <lineage>
        <taxon>Bacteria</taxon>
        <taxon>Bacillati</taxon>
        <taxon>Actinomycetota</taxon>
        <taxon>Actinomycetes</taxon>
        <taxon>Mycobacteriales</taxon>
        <taxon>Mycobacteriaceae</taxon>
        <taxon>Mycobacterium</taxon>
    </lineage>
</organism>
<protein>
    <recommendedName>
        <fullName evidence="2">Anti-sigma factor antagonist</fullName>
    </recommendedName>
</protein>
<dbReference type="CDD" id="cd07043">
    <property type="entry name" value="STAS_anti-anti-sigma_factors"/>
    <property type="match status" value="1"/>
</dbReference>
<dbReference type="GO" id="GO:0043856">
    <property type="term" value="F:anti-sigma factor antagonist activity"/>
    <property type="evidence" value="ECO:0007669"/>
    <property type="project" value="InterPro"/>
</dbReference>
<dbReference type="InterPro" id="IPR002645">
    <property type="entry name" value="STAS_dom"/>
</dbReference>
<dbReference type="RefSeq" id="WP_180916264.1">
    <property type="nucleotide sequence ID" value="NZ_CP059165.1"/>
</dbReference>
<reference evidence="5" key="3">
    <citation type="submission" date="2023-07" db="EMBL/GenBank/DDBJ databases">
        <title>Description of Mycobacterium gordonae subsp. intergordonae subsp.nov. and Mycobacterium gordonae subsp. gordonae subsp. nov.</title>
        <authorList>
            <person name="Huang H."/>
        </authorList>
    </citation>
    <scope>NUCLEOTIDE SEQUENCE [LARGE SCALE GENOMIC DNA]</scope>
    <source>
        <strain evidence="5">24</strain>
    </source>
</reference>